<dbReference type="InterPro" id="IPR057736">
    <property type="entry name" value="SAF_PseI/NeuA/NeuB"/>
</dbReference>
<dbReference type="InterPro" id="IPR013132">
    <property type="entry name" value="PseI/NeuA/B-like_N"/>
</dbReference>
<dbReference type="InterPro" id="IPR013022">
    <property type="entry name" value="Xyl_isomerase-like_TIM-brl"/>
</dbReference>
<protein>
    <submittedName>
        <fullName evidence="4">Unannotated protein</fullName>
    </submittedName>
</protein>
<dbReference type="InterPro" id="IPR051690">
    <property type="entry name" value="PseI-like"/>
</dbReference>
<dbReference type="SUPFAM" id="SSF51569">
    <property type="entry name" value="Aldolase"/>
    <property type="match status" value="1"/>
</dbReference>
<feature type="domain" description="CBS" evidence="3">
    <location>
        <begin position="3"/>
        <end position="63"/>
    </location>
</feature>
<gene>
    <name evidence="4" type="ORF">UFOPK4173_01104</name>
</gene>
<proteinExistence type="predicted"/>
<dbReference type="InterPro" id="IPR036237">
    <property type="entry name" value="Xyl_isomerase-like_sf"/>
</dbReference>
<feature type="domain" description="AFP-like" evidence="2">
    <location>
        <begin position="405"/>
        <end position="463"/>
    </location>
</feature>
<reference evidence="4" key="1">
    <citation type="submission" date="2020-05" db="EMBL/GenBank/DDBJ databases">
        <authorList>
            <person name="Chiriac C."/>
            <person name="Salcher M."/>
            <person name="Ghai R."/>
            <person name="Kavagutti S V."/>
        </authorList>
    </citation>
    <scope>NUCLEOTIDE SEQUENCE</scope>
</reference>
<dbReference type="PROSITE" id="PS50844">
    <property type="entry name" value="AFP_LIKE"/>
    <property type="match status" value="1"/>
</dbReference>
<dbReference type="AlphaFoldDB" id="A0A6J7S256"/>
<evidence type="ECO:0000256" key="1">
    <source>
        <dbReference type="ARBA" id="ARBA00023122"/>
    </source>
</evidence>
<dbReference type="InterPro" id="IPR036732">
    <property type="entry name" value="AFP_Neu5c_C_sf"/>
</dbReference>
<dbReference type="SUPFAM" id="SSF54631">
    <property type="entry name" value="CBS-domain pair"/>
    <property type="match status" value="1"/>
</dbReference>
<dbReference type="SUPFAM" id="SSF51658">
    <property type="entry name" value="Xylose isomerase-like"/>
    <property type="match status" value="1"/>
</dbReference>
<dbReference type="GO" id="GO:0047444">
    <property type="term" value="F:N-acylneuraminate-9-phosphate synthase activity"/>
    <property type="evidence" value="ECO:0007669"/>
    <property type="project" value="TreeGrafter"/>
</dbReference>
<dbReference type="Pfam" id="PF00571">
    <property type="entry name" value="CBS"/>
    <property type="match status" value="1"/>
</dbReference>
<dbReference type="Pfam" id="PF03102">
    <property type="entry name" value="NeuB"/>
    <property type="match status" value="1"/>
</dbReference>
<dbReference type="InterPro" id="IPR013785">
    <property type="entry name" value="Aldolase_TIM"/>
</dbReference>
<dbReference type="EMBL" id="CAFBPW010000121">
    <property type="protein sequence ID" value="CAB5035384.1"/>
    <property type="molecule type" value="Genomic_DNA"/>
</dbReference>
<dbReference type="Gene3D" id="3.10.580.10">
    <property type="entry name" value="CBS-domain"/>
    <property type="match status" value="1"/>
</dbReference>
<accession>A0A6J7S256</accession>
<dbReference type="PROSITE" id="PS51371">
    <property type="entry name" value="CBS"/>
    <property type="match status" value="1"/>
</dbReference>
<keyword evidence="1" id="KW-0129">CBS domain</keyword>
<dbReference type="Pfam" id="PF08666">
    <property type="entry name" value="SAF"/>
    <property type="match status" value="1"/>
</dbReference>
<dbReference type="Gene3D" id="3.20.20.150">
    <property type="entry name" value="Divalent-metal-dependent TIM barrel enzymes"/>
    <property type="match status" value="1"/>
</dbReference>
<evidence type="ECO:0000259" key="2">
    <source>
        <dbReference type="PROSITE" id="PS50844"/>
    </source>
</evidence>
<evidence type="ECO:0000313" key="4">
    <source>
        <dbReference type="EMBL" id="CAB5035384.1"/>
    </source>
</evidence>
<dbReference type="InterPro" id="IPR006190">
    <property type="entry name" value="SAF_AFP_Neu5Ac"/>
</dbReference>
<sequence length="748" mass="82189">MKIERRFQHLVVFSEDTISDALNKMGRNKRRVIFCVDSSGLMEGVLTDGDVRRWLLSSEQIDLQSPALAAANTEFTWAASTASAAEITSQFSDRIQQVPLLDGRGRLVGVADRDDAPLRIAGQEIGPDQQAFVIAEIGINHNGSVEIGRRLVDAAVDAGADAVKFQMRDLASLYRGDGRLDAPDEDLGSQYVLDLLARFELPPDDLCSLLEYAAAAGITALCTAWDIRSMERLDQFGVAGFKVASADLTNHELLRAMGRTGRPMIVSTGMSSESEILDAIEVLRSLGSSFALLHCNSTYPAPYRDLNLSYLKRLGELGSCPVGYSGHERGHHVAVAAVAMGAKLIEKHLTLDREMEGNDHKVSLLPGEFADMVRQIRDVEAALGTDADRRVSQGELMNRVTLAKSLVATRKLDVGERVTEADVAVKGPGRGLQPDRLKDLVGTVLAREVEPGGFFFASDLSGEAGAPRPFGFRRPWGLPVRYHDVRRILELSQPDFVEFHLSYKDLELNPAAFLEDLPECELAVHSPDLFSGDHILNLASPDPSHRKRSLEELRRTIDTAASLSQYFAGPEHPVLVVSMGGFTADRAVPVHERPAMYERVISALQEIDHSPVQILAQTLPPFPWYLGGQLFCNLFVDPEDTLQFSRDSGIGLCLDVSHTKLAANYRMAAFSEWVEILGPRTKHLHVVDAAGVDGEGLQIGEGEVDFASLAIQLDRLCPEAGFIPEIWQGHRNDGEGFWIALDRLEQWM</sequence>
<dbReference type="PANTHER" id="PTHR42966:SF3">
    <property type="entry name" value="BLR5971 PROTEIN"/>
    <property type="match status" value="1"/>
</dbReference>
<dbReference type="GO" id="GO:0016051">
    <property type="term" value="P:carbohydrate biosynthetic process"/>
    <property type="evidence" value="ECO:0007669"/>
    <property type="project" value="InterPro"/>
</dbReference>
<dbReference type="Gene3D" id="3.90.1210.10">
    <property type="entry name" value="Antifreeze-like/N-acetylneuraminic acid synthase C-terminal domain"/>
    <property type="match status" value="1"/>
</dbReference>
<name>A0A6J7S256_9ZZZZ</name>
<dbReference type="InterPro" id="IPR013974">
    <property type="entry name" value="SAF"/>
</dbReference>
<dbReference type="PANTHER" id="PTHR42966">
    <property type="entry name" value="N-ACETYLNEURAMINATE SYNTHASE"/>
    <property type="match status" value="1"/>
</dbReference>
<dbReference type="Pfam" id="PF01261">
    <property type="entry name" value="AP_endonuc_2"/>
    <property type="match status" value="1"/>
</dbReference>
<evidence type="ECO:0000259" key="3">
    <source>
        <dbReference type="PROSITE" id="PS51371"/>
    </source>
</evidence>
<organism evidence="4">
    <name type="scientific">freshwater metagenome</name>
    <dbReference type="NCBI Taxonomy" id="449393"/>
    <lineage>
        <taxon>unclassified sequences</taxon>
        <taxon>metagenomes</taxon>
        <taxon>ecological metagenomes</taxon>
    </lineage>
</organism>
<dbReference type="InterPro" id="IPR000644">
    <property type="entry name" value="CBS_dom"/>
</dbReference>
<dbReference type="CDD" id="cd11615">
    <property type="entry name" value="SAF_NeuB_like"/>
    <property type="match status" value="1"/>
</dbReference>
<dbReference type="SMART" id="SM00858">
    <property type="entry name" value="SAF"/>
    <property type="match status" value="1"/>
</dbReference>
<dbReference type="SUPFAM" id="SSF51269">
    <property type="entry name" value="AFP III-like domain"/>
    <property type="match status" value="1"/>
</dbReference>
<dbReference type="Gene3D" id="3.20.20.70">
    <property type="entry name" value="Aldolase class I"/>
    <property type="match status" value="1"/>
</dbReference>
<dbReference type="InterPro" id="IPR046342">
    <property type="entry name" value="CBS_dom_sf"/>
</dbReference>